<name>A0A0V0SHW6_9BILA</name>
<feature type="signal peptide" evidence="1">
    <location>
        <begin position="1"/>
        <end position="25"/>
    </location>
</feature>
<organism evidence="2 3">
    <name type="scientific">Trichinella nelsoni</name>
    <dbReference type="NCBI Taxonomy" id="6336"/>
    <lineage>
        <taxon>Eukaryota</taxon>
        <taxon>Metazoa</taxon>
        <taxon>Ecdysozoa</taxon>
        <taxon>Nematoda</taxon>
        <taxon>Enoplea</taxon>
        <taxon>Dorylaimia</taxon>
        <taxon>Trichinellida</taxon>
        <taxon>Trichinellidae</taxon>
        <taxon>Trichinella</taxon>
    </lineage>
</organism>
<sequence>MGMTITMSFTTTMILFLLNVHSMFGITIKSRENNLTPSESEMMEAVPLCYPSEPCQFIIPRRDTIDFGIEYKVIPSWCHCPVNTACLPFEYDRRRKAKVYKCLANDKVSVPGLFPLNSK</sequence>
<proteinExistence type="predicted"/>
<evidence type="ECO:0000313" key="3">
    <source>
        <dbReference type="Proteomes" id="UP000054630"/>
    </source>
</evidence>
<evidence type="ECO:0000256" key="1">
    <source>
        <dbReference type="SAM" id="SignalP"/>
    </source>
</evidence>
<keyword evidence="1" id="KW-0732">Signal</keyword>
<dbReference type="AlphaFoldDB" id="A0A0V0SHW6"/>
<evidence type="ECO:0000313" key="2">
    <source>
        <dbReference type="EMBL" id="KRX26376.1"/>
    </source>
</evidence>
<protein>
    <submittedName>
        <fullName evidence="2">Uncharacterized protein</fullName>
    </submittedName>
</protein>
<dbReference type="Proteomes" id="UP000054630">
    <property type="component" value="Unassembled WGS sequence"/>
</dbReference>
<dbReference type="EMBL" id="JYDL01000007">
    <property type="protein sequence ID" value="KRX26376.1"/>
    <property type="molecule type" value="Genomic_DNA"/>
</dbReference>
<comment type="caution">
    <text evidence="2">The sequence shown here is derived from an EMBL/GenBank/DDBJ whole genome shotgun (WGS) entry which is preliminary data.</text>
</comment>
<gene>
    <name evidence="2" type="ORF">T07_1480</name>
</gene>
<accession>A0A0V0SHW6</accession>
<feature type="chain" id="PRO_5006868626" evidence="1">
    <location>
        <begin position="26"/>
        <end position="119"/>
    </location>
</feature>
<dbReference type="OrthoDB" id="5912594at2759"/>
<reference evidence="2 3" key="1">
    <citation type="submission" date="2015-01" db="EMBL/GenBank/DDBJ databases">
        <title>Evolution of Trichinella species and genotypes.</title>
        <authorList>
            <person name="Korhonen P.K."/>
            <person name="Edoardo P."/>
            <person name="Giuseppe L.R."/>
            <person name="Gasser R.B."/>
        </authorList>
    </citation>
    <scope>NUCLEOTIDE SEQUENCE [LARGE SCALE GENOMIC DNA]</scope>
    <source>
        <strain evidence="2">ISS37</strain>
    </source>
</reference>
<keyword evidence="3" id="KW-1185">Reference proteome</keyword>